<comment type="subcellular location">
    <subcellularLocation>
        <location evidence="1">Cytoplasm</location>
    </subcellularLocation>
</comment>
<dbReference type="InterPro" id="IPR002347">
    <property type="entry name" value="SDR_fam"/>
</dbReference>
<dbReference type="Proteomes" id="UP000009046">
    <property type="component" value="Unassembled WGS sequence"/>
</dbReference>
<dbReference type="KEGG" id="phu:Phum_PHUM366100"/>
<dbReference type="EMBL" id="AAZO01004262">
    <property type="status" value="NOT_ANNOTATED_CDS"/>
    <property type="molecule type" value="Genomic_DNA"/>
</dbReference>
<dbReference type="AlphaFoldDB" id="E0VPV4"/>
<protein>
    <recommendedName>
        <fullName evidence="5">Sepiapterin reductase</fullName>
        <ecNumber evidence="4">1.1.1.153</ecNumber>
    </recommendedName>
</protein>
<evidence type="ECO:0000256" key="4">
    <source>
        <dbReference type="ARBA" id="ARBA00013075"/>
    </source>
</evidence>
<dbReference type="RefSeq" id="XP_002428148.1">
    <property type="nucleotide sequence ID" value="XM_002428103.1"/>
</dbReference>
<keyword evidence="7" id="KW-0521">NADP</keyword>
<dbReference type="GO" id="GO:0004757">
    <property type="term" value="F:sepiapterin reductase (NADP+) activity"/>
    <property type="evidence" value="ECO:0007669"/>
    <property type="project" value="UniProtKB-EC"/>
</dbReference>
<dbReference type="FunFam" id="3.40.50.720:FF:000259">
    <property type="entry name" value="Sepiapterin reductase"/>
    <property type="match status" value="1"/>
</dbReference>
<keyword evidence="6" id="KW-0963">Cytoplasm</keyword>
<dbReference type="STRING" id="121224.E0VPV4"/>
<dbReference type="SUPFAM" id="SSF51735">
    <property type="entry name" value="NAD(P)-binding Rossmann-fold domains"/>
    <property type="match status" value="1"/>
</dbReference>
<dbReference type="PANTHER" id="PTHR44085:SF2">
    <property type="entry name" value="SEPIAPTERIN REDUCTASE"/>
    <property type="match status" value="1"/>
</dbReference>
<evidence type="ECO:0000256" key="8">
    <source>
        <dbReference type="ARBA" id="ARBA00023002"/>
    </source>
</evidence>
<dbReference type="HOGENOM" id="CLU_010194_2_11_1"/>
<dbReference type="InParanoid" id="E0VPV4"/>
<evidence type="ECO:0000256" key="3">
    <source>
        <dbReference type="ARBA" id="ARBA00011738"/>
    </source>
</evidence>
<dbReference type="VEuPathDB" id="VectorBase:PHUM366100"/>
<dbReference type="PANTHER" id="PTHR44085">
    <property type="entry name" value="SEPIAPTERIN REDUCTASE"/>
    <property type="match status" value="1"/>
</dbReference>
<evidence type="ECO:0000256" key="2">
    <source>
        <dbReference type="ARBA" id="ARBA00010483"/>
    </source>
</evidence>
<dbReference type="Gene3D" id="3.40.50.720">
    <property type="entry name" value="NAD(P)-binding Rossmann-like Domain"/>
    <property type="match status" value="1"/>
</dbReference>
<gene>
    <name evidence="10" type="primary">8233470</name>
    <name evidence="9" type="ORF">Phum_PHUM366100</name>
</gene>
<comment type="similarity">
    <text evidence="2">Belongs to the sepiapterin reductase family.</text>
</comment>
<dbReference type="GO" id="GO:0005737">
    <property type="term" value="C:cytoplasm"/>
    <property type="evidence" value="ECO:0007669"/>
    <property type="project" value="UniProtKB-SubCell"/>
</dbReference>
<dbReference type="CTD" id="8233470"/>
<dbReference type="FunCoup" id="E0VPV4">
    <property type="interactions" value="154"/>
</dbReference>
<dbReference type="PRINTS" id="PR00081">
    <property type="entry name" value="GDHRDH"/>
</dbReference>
<keyword evidence="8 9" id="KW-0560">Oxidoreductase</keyword>
<evidence type="ECO:0000313" key="10">
    <source>
        <dbReference type="EnsemblMetazoa" id="PHUM366100-PA"/>
    </source>
</evidence>
<keyword evidence="11" id="KW-1185">Reference proteome</keyword>
<dbReference type="GO" id="GO:0006729">
    <property type="term" value="P:tetrahydrobiopterin biosynthetic process"/>
    <property type="evidence" value="ECO:0007669"/>
    <property type="project" value="TreeGrafter"/>
</dbReference>
<proteinExistence type="inferred from homology"/>
<name>E0VPV4_PEDHC</name>
<dbReference type="EMBL" id="DS235379">
    <property type="protein sequence ID" value="EEB15410.1"/>
    <property type="molecule type" value="Genomic_DNA"/>
</dbReference>
<evidence type="ECO:0000256" key="7">
    <source>
        <dbReference type="ARBA" id="ARBA00022857"/>
    </source>
</evidence>
<evidence type="ECO:0000313" key="9">
    <source>
        <dbReference type="EMBL" id="EEB15410.1"/>
    </source>
</evidence>
<dbReference type="OMA" id="FKGWTLY"/>
<dbReference type="GeneID" id="8233470"/>
<dbReference type="EnsemblMetazoa" id="PHUM366100-RA">
    <property type="protein sequence ID" value="PHUM366100-PA"/>
    <property type="gene ID" value="PHUM366100"/>
</dbReference>
<reference evidence="9" key="1">
    <citation type="submission" date="2007-04" db="EMBL/GenBank/DDBJ databases">
        <title>Annotation of Pediculus humanus corporis strain USDA.</title>
        <authorList>
            <person name="Kirkness E."/>
            <person name="Hannick L."/>
            <person name="Hass B."/>
            <person name="Bruggner R."/>
            <person name="Lawson D."/>
            <person name="Bidwell S."/>
            <person name="Joardar V."/>
            <person name="Caler E."/>
            <person name="Walenz B."/>
            <person name="Inman J."/>
            <person name="Schobel S."/>
            <person name="Galinsky K."/>
            <person name="Amedeo P."/>
            <person name="Strausberg R."/>
        </authorList>
    </citation>
    <scope>NUCLEOTIDE SEQUENCE</scope>
    <source>
        <strain evidence="9">USDA</strain>
    </source>
</reference>
<dbReference type="Pfam" id="PF00106">
    <property type="entry name" value="adh_short"/>
    <property type="match status" value="1"/>
</dbReference>
<evidence type="ECO:0000313" key="11">
    <source>
        <dbReference type="Proteomes" id="UP000009046"/>
    </source>
</evidence>
<dbReference type="OrthoDB" id="153074at2759"/>
<evidence type="ECO:0000256" key="6">
    <source>
        <dbReference type="ARBA" id="ARBA00022490"/>
    </source>
</evidence>
<evidence type="ECO:0000256" key="1">
    <source>
        <dbReference type="ARBA" id="ARBA00004496"/>
    </source>
</evidence>
<dbReference type="EC" id="1.1.1.153" evidence="4"/>
<reference evidence="10" key="3">
    <citation type="submission" date="2021-02" db="UniProtKB">
        <authorList>
            <consortium name="EnsemblMetazoa"/>
        </authorList>
    </citation>
    <scope>IDENTIFICATION</scope>
    <source>
        <strain evidence="10">USDA</strain>
    </source>
</reference>
<dbReference type="eggNOG" id="KOG1204">
    <property type="taxonomic scope" value="Eukaryota"/>
</dbReference>
<organism>
    <name type="scientific">Pediculus humanus subsp. corporis</name>
    <name type="common">Body louse</name>
    <dbReference type="NCBI Taxonomy" id="121224"/>
    <lineage>
        <taxon>Eukaryota</taxon>
        <taxon>Metazoa</taxon>
        <taxon>Ecdysozoa</taxon>
        <taxon>Arthropoda</taxon>
        <taxon>Hexapoda</taxon>
        <taxon>Insecta</taxon>
        <taxon>Pterygota</taxon>
        <taxon>Neoptera</taxon>
        <taxon>Paraneoptera</taxon>
        <taxon>Psocodea</taxon>
        <taxon>Troctomorpha</taxon>
        <taxon>Phthiraptera</taxon>
        <taxon>Anoplura</taxon>
        <taxon>Pediculidae</taxon>
        <taxon>Pediculus</taxon>
    </lineage>
</organism>
<dbReference type="InterPro" id="IPR036291">
    <property type="entry name" value="NAD(P)-bd_dom_sf"/>
</dbReference>
<comment type="subunit">
    <text evidence="3">Homodimer.</text>
</comment>
<reference evidence="9" key="2">
    <citation type="submission" date="2007-04" db="EMBL/GenBank/DDBJ databases">
        <title>The genome of the human body louse.</title>
        <authorList>
            <consortium name="The Human Body Louse Genome Consortium"/>
            <person name="Kirkness E."/>
            <person name="Walenz B."/>
            <person name="Hass B."/>
            <person name="Bruggner R."/>
            <person name="Strausberg R."/>
        </authorList>
    </citation>
    <scope>NUCLEOTIDE SEQUENCE</scope>
    <source>
        <strain evidence="9">USDA</strain>
    </source>
</reference>
<dbReference type="InterPro" id="IPR051721">
    <property type="entry name" value="Biopterin_syn/organic_redct"/>
</dbReference>
<evidence type="ECO:0000256" key="5">
    <source>
        <dbReference type="ARBA" id="ARBA00019170"/>
    </source>
</evidence>
<sequence length="367" mass="41704">MIWNNFGMDEPWGTNNLSDTDTSLDSFEDNFVTKERLPDSRQYLEGLAKLKSKNIKDKELLPALSKAKQSHLERLVDSNSTTILNDLDLDQPIASSTLKTYCLITGASQGIGREISIQFAKKVADGSTFLLLARNLNNLNETKKMMNEVNDKINVFVHSFNFYEPISFELHTIINQSLDAFKKDVEDFDLAMIVHNAGSLGDVSEFTYDMKNIEKLTSYFMLNLFSVCILNAEFVKTFDADKRQPDLRLLNKGCDICVVNITSLCAIKPFASMGYYCVGKASREMFFSVMAEENKNYLVLNYSPGPVLTDMTDEIISNIRNEEVKEMFTKMKKDSTILSAEESIGKLVKILQHRNFKSGDRIDFYET</sequence>
<accession>E0VPV4</accession>